<dbReference type="AlphaFoldDB" id="A0A239HTR7"/>
<evidence type="ECO:0000256" key="10">
    <source>
        <dbReference type="ARBA" id="ARBA00034269"/>
    </source>
</evidence>
<dbReference type="Gene3D" id="3.30.460.20">
    <property type="entry name" value="CorA soluble domain-like"/>
    <property type="match status" value="1"/>
</dbReference>
<gene>
    <name evidence="12" type="primary">corA</name>
    <name evidence="13" type="ORF">SAMN05421640_1500</name>
</gene>
<dbReference type="SUPFAM" id="SSF144083">
    <property type="entry name" value="Magnesium transport protein CorA, transmembrane region"/>
    <property type="match status" value="1"/>
</dbReference>
<dbReference type="NCBIfam" id="TIGR00383">
    <property type="entry name" value="corA"/>
    <property type="match status" value="1"/>
</dbReference>
<dbReference type="GO" id="GO:0015087">
    <property type="term" value="F:cobalt ion transmembrane transporter activity"/>
    <property type="evidence" value="ECO:0007669"/>
    <property type="project" value="UniProtKB-UniRule"/>
</dbReference>
<reference evidence="13 14" key="1">
    <citation type="submission" date="2017-06" db="EMBL/GenBank/DDBJ databases">
        <authorList>
            <person name="Kim H.J."/>
            <person name="Triplett B.A."/>
        </authorList>
    </citation>
    <scope>NUCLEOTIDE SEQUENCE [LARGE SCALE GENOMIC DNA]</scope>
    <source>
        <strain evidence="13 14">DSM 19307</strain>
    </source>
</reference>
<evidence type="ECO:0000256" key="12">
    <source>
        <dbReference type="RuleBase" id="RU362010"/>
    </source>
</evidence>
<comment type="subcellular location">
    <subcellularLocation>
        <location evidence="1">Cell membrane</location>
        <topology evidence="1">Multi-pass membrane protein</topology>
    </subcellularLocation>
    <subcellularLocation>
        <location evidence="12">Membrane</location>
        <topology evidence="12">Multi-pass membrane protein</topology>
    </subcellularLocation>
</comment>
<keyword evidence="8 12" id="KW-0406">Ion transport</keyword>
<dbReference type="CDD" id="cd12828">
    <property type="entry name" value="TmCorA-like_1"/>
    <property type="match status" value="1"/>
</dbReference>
<dbReference type="Proteomes" id="UP000198393">
    <property type="component" value="Unassembled WGS sequence"/>
</dbReference>
<evidence type="ECO:0000313" key="14">
    <source>
        <dbReference type="Proteomes" id="UP000198393"/>
    </source>
</evidence>
<keyword evidence="4 12" id="KW-1003">Cell membrane</keyword>
<evidence type="ECO:0000256" key="6">
    <source>
        <dbReference type="ARBA" id="ARBA00022842"/>
    </source>
</evidence>
<feature type="transmembrane region" description="Helical" evidence="12">
    <location>
        <begin position="358"/>
        <end position="378"/>
    </location>
</feature>
<dbReference type="GO" id="GO:0000287">
    <property type="term" value="F:magnesium ion binding"/>
    <property type="evidence" value="ECO:0007669"/>
    <property type="project" value="TreeGrafter"/>
</dbReference>
<dbReference type="PANTHER" id="PTHR46494:SF1">
    <property type="entry name" value="CORA FAMILY METAL ION TRANSPORTER (EUROFUNG)"/>
    <property type="match status" value="1"/>
</dbReference>
<dbReference type="EMBL" id="FZPD01000002">
    <property type="protein sequence ID" value="SNS84706.1"/>
    <property type="molecule type" value="Genomic_DNA"/>
</dbReference>
<keyword evidence="14" id="KW-1185">Reference proteome</keyword>
<keyword evidence="3 12" id="KW-0813">Transport</keyword>
<protein>
    <recommendedName>
        <fullName evidence="12">Magnesium transport protein CorA</fullName>
    </recommendedName>
</protein>
<keyword evidence="7 12" id="KW-1133">Transmembrane helix</keyword>
<feature type="transmembrane region" description="Helical" evidence="12">
    <location>
        <begin position="326"/>
        <end position="346"/>
    </location>
</feature>
<sequence>MRKKMKKINPIDLVRPDKLLFTGLKTLTELTLTPINMYADLKAKSKGKAEITFIGEKKLEEVKAQLFTFNESEVSESNEKDFSPMANPKDSHIHWLNIHGLHEVDLIQDLAKIMNLDRLSVRQLLDTTQRPKVEEFDDYLFFNIKSMLLDETDHMDVEQLSFILGKNYVVSFQEKESDHFDDIRFKIREGVGFVRKRSSDYLLIQLLDAILDNYFETIEDINEDTAELEQDVYKNPRQETLLELEKSKKRADLIKKSLTPFMESINYILNNRTSFFQKPNVKYINDLRMSCANALEEADSTARSLESLTNIYYASLSQKMNETMKVLTTVATIFIPLTFIAGIYGMNFQYMPELQYKNGYFIVWGVMIAIFIGMLIYFKRKKWL</sequence>
<keyword evidence="5 12" id="KW-0812">Transmembrane</keyword>
<evidence type="ECO:0000256" key="5">
    <source>
        <dbReference type="ARBA" id="ARBA00022692"/>
    </source>
</evidence>
<evidence type="ECO:0000256" key="11">
    <source>
        <dbReference type="ARBA" id="ARBA00045497"/>
    </source>
</evidence>
<dbReference type="Gene3D" id="1.20.58.340">
    <property type="entry name" value="Magnesium transport protein CorA, transmembrane region"/>
    <property type="match status" value="2"/>
</dbReference>
<accession>A0A239HTR7</accession>
<evidence type="ECO:0000256" key="4">
    <source>
        <dbReference type="ARBA" id="ARBA00022475"/>
    </source>
</evidence>
<dbReference type="GO" id="GO:0005886">
    <property type="term" value="C:plasma membrane"/>
    <property type="evidence" value="ECO:0007669"/>
    <property type="project" value="UniProtKB-SubCell"/>
</dbReference>
<keyword evidence="9 12" id="KW-0472">Membrane</keyword>
<dbReference type="RefSeq" id="WP_089356229.1">
    <property type="nucleotide sequence ID" value="NZ_FZPD01000002.1"/>
</dbReference>
<evidence type="ECO:0000313" key="13">
    <source>
        <dbReference type="EMBL" id="SNS84706.1"/>
    </source>
</evidence>
<evidence type="ECO:0000256" key="1">
    <source>
        <dbReference type="ARBA" id="ARBA00004651"/>
    </source>
</evidence>
<dbReference type="GO" id="GO:0015095">
    <property type="term" value="F:magnesium ion transmembrane transporter activity"/>
    <property type="evidence" value="ECO:0007669"/>
    <property type="project" value="UniProtKB-UniRule"/>
</dbReference>
<comment type="function">
    <text evidence="11">Mediates influx of magnesium ions. Alternates between open and closed states. Activated by low cytoplasmic Mg(2+) levels. Inactive when cytoplasmic Mg(2+) levels are high.</text>
</comment>
<keyword evidence="6 12" id="KW-0460">Magnesium</keyword>
<name>A0A239HTR7_EKHLU</name>
<dbReference type="PANTHER" id="PTHR46494">
    <property type="entry name" value="CORA FAMILY METAL ION TRANSPORTER (EUROFUNG)"/>
    <property type="match status" value="1"/>
</dbReference>
<dbReference type="InterPro" id="IPR045863">
    <property type="entry name" value="CorA_TM1_TM2"/>
</dbReference>
<dbReference type="GO" id="GO:0050897">
    <property type="term" value="F:cobalt ion binding"/>
    <property type="evidence" value="ECO:0007669"/>
    <property type="project" value="TreeGrafter"/>
</dbReference>
<evidence type="ECO:0000256" key="9">
    <source>
        <dbReference type="ARBA" id="ARBA00023136"/>
    </source>
</evidence>
<dbReference type="SUPFAM" id="SSF143865">
    <property type="entry name" value="CorA soluble domain-like"/>
    <property type="match status" value="1"/>
</dbReference>
<dbReference type="InterPro" id="IPR002523">
    <property type="entry name" value="MgTranspt_CorA/ZnTranspt_ZntB"/>
</dbReference>
<dbReference type="FunFam" id="1.20.58.340:FF:000004">
    <property type="entry name" value="Magnesium transport protein CorA"/>
    <property type="match status" value="1"/>
</dbReference>
<evidence type="ECO:0000256" key="3">
    <source>
        <dbReference type="ARBA" id="ARBA00022448"/>
    </source>
</evidence>
<comment type="catalytic activity">
    <reaction evidence="10">
        <text>Mg(2+)(in) = Mg(2+)(out)</text>
        <dbReference type="Rhea" id="RHEA:29827"/>
        <dbReference type="ChEBI" id="CHEBI:18420"/>
    </reaction>
</comment>
<dbReference type="Pfam" id="PF01544">
    <property type="entry name" value="CorA"/>
    <property type="match status" value="1"/>
</dbReference>
<dbReference type="InterPro" id="IPR045861">
    <property type="entry name" value="CorA_cytoplasmic_dom"/>
</dbReference>
<organism evidence="13 14">
    <name type="scientific">Ekhidna lutea</name>
    <dbReference type="NCBI Taxonomy" id="447679"/>
    <lineage>
        <taxon>Bacteria</taxon>
        <taxon>Pseudomonadati</taxon>
        <taxon>Bacteroidota</taxon>
        <taxon>Cytophagia</taxon>
        <taxon>Cytophagales</taxon>
        <taxon>Reichenbachiellaceae</taxon>
        <taxon>Ekhidna</taxon>
    </lineage>
</organism>
<evidence type="ECO:0000256" key="2">
    <source>
        <dbReference type="ARBA" id="ARBA00009765"/>
    </source>
</evidence>
<dbReference type="OrthoDB" id="9803416at2"/>
<evidence type="ECO:0000256" key="8">
    <source>
        <dbReference type="ARBA" id="ARBA00023065"/>
    </source>
</evidence>
<dbReference type="InterPro" id="IPR004488">
    <property type="entry name" value="Mg/Co-transport_prot_CorA"/>
</dbReference>
<comment type="similarity">
    <text evidence="2 12">Belongs to the CorA metal ion transporter (MIT) (TC 1.A.35) family.</text>
</comment>
<proteinExistence type="inferred from homology"/>
<evidence type="ECO:0000256" key="7">
    <source>
        <dbReference type="ARBA" id="ARBA00022989"/>
    </source>
</evidence>